<dbReference type="EMBL" id="LR797289">
    <property type="protein sequence ID" value="CAB4200529.1"/>
    <property type="molecule type" value="Genomic_DNA"/>
</dbReference>
<sequence length="94" mass="10260">MKNTITIKFIEAQVNRLNILTNSPLVPYFKSGDRYEAQIGNYHLSGAYGGHALHRMGNQGGGISDVFGCGHVTKRDLSNRISAMIAGIESLRPL</sequence>
<proteinExistence type="predicted"/>
<evidence type="ECO:0000313" key="1">
    <source>
        <dbReference type="EMBL" id="CAB4171803.1"/>
    </source>
</evidence>
<dbReference type="EMBL" id="LR798461">
    <property type="protein sequence ID" value="CAB5238380.1"/>
    <property type="molecule type" value="Genomic_DNA"/>
</dbReference>
<evidence type="ECO:0000313" key="2">
    <source>
        <dbReference type="EMBL" id="CAB4200529.1"/>
    </source>
</evidence>
<name>A0A6J7XMB3_9CAUD</name>
<organism evidence="3">
    <name type="scientific">uncultured Caudovirales phage</name>
    <dbReference type="NCBI Taxonomy" id="2100421"/>
    <lineage>
        <taxon>Viruses</taxon>
        <taxon>Duplodnaviria</taxon>
        <taxon>Heunggongvirae</taxon>
        <taxon>Uroviricota</taxon>
        <taxon>Caudoviricetes</taxon>
        <taxon>Peduoviridae</taxon>
        <taxon>Maltschvirus</taxon>
        <taxon>Maltschvirus maltsch</taxon>
    </lineage>
</organism>
<protein>
    <submittedName>
        <fullName evidence="3">Uncharacterized protein</fullName>
    </submittedName>
</protein>
<accession>A0A6J7XMB3</accession>
<dbReference type="EMBL" id="LR796873">
    <property type="protein sequence ID" value="CAB4171803.1"/>
    <property type="molecule type" value="Genomic_DNA"/>
</dbReference>
<evidence type="ECO:0000313" key="3">
    <source>
        <dbReference type="EMBL" id="CAB5238380.1"/>
    </source>
</evidence>
<reference evidence="3" key="1">
    <citation type="submission" date="2020-05" db="EMBL/GenBank/DDBJ databases">
        <authorList>
            <person name="Chiriac C."/>
            <person name="Salcher M."/>
            <person name="Ghai R."/>
            <person name="Kavagutti S V."/>
        </authorList>
    </citation>
    <scope>NUCLEOTIDE SEQUENCE</scope>
</reference>
<gene>
    <name evidence="2" type="ORF">UFOVP1354_45</name>
    <name evidence="3" type="ORF">UFOVP1547_10</name>
    <name evidence="1" type="ORF">UFOVP930_21</name>
</gene>